<accession>A0A450S502</accession>
<dbReference type="EMBL" id="CAADEY010000016">
    <property type="protein sequence ID" value="VFJ46943.1"/>
    <property type="molecule type" value="Genomic_DNA"/>
</dbReference>
<name>A0A450S502_9GAMM</name>
<dbReference type="SUPFAM" id="SSF101967">
    <property type="entry name" value="Adhesin YadA, collagen-binding domain"/>
    <property type="match status" value="1"/>
</dbReference>
<evidence type="ECO:0000313" key="1">
    <source>
        <dbReference type="EMBL" id="VFJ46943.1"/>
    </source>
</evidence>
<reference evidence="1" key="1">
    <citation type="submission" date="2019-02" db="EMBL/GenBank/DDBJ databases">
        <authorList>
            <person name="Gruber-Vodicka R. H."/>
            <person name="Seah K. B. B."/>
        </authorList>
    </citation>
    <scope>NUCLEOTIDE SEQUENCE</scope>
    <source>
        <strain evidence="1">BECK_DK161</strain>
    </source>
</reference>
<sequence length="196" mass="19593">MANHKNAMEIPRFVIANEADAVADGSVAVADGSNAVADGSNAVADGSDAVAREANAVADRSDAVAGEADAIANGARAVANGARAVANGARAIANGARAVANRADAMANEPDGVAMDRLMGAPLCSFADPASGMIAAENAEMRRIKPGECSPVGWAKAPGIAFVVVGEASGAVPITTGNRRRILFVFAMGTPLRILP</sequence>
<dbReference type="InterPro" id="IPR011049">
    <property type="entry name" value="Serralysin-like_metalloprot_C"/>
</dbReference>
<gene>
    <name evidence="1" type="ORF">BECKDK2373C_GA0170839_101629</name>
</gene>
<dbReference type="AlphaFoldDB" id="A0A450S502"/>
<protein>
    <submittedName>
        <fullName evidence="1">X-X-X-Leu-X-X-Gly heptad repeat-containing protein</fullName>
    </submittedName>
</protein>
<dbReference type="Gene3D" id="2.150.10.10">
    <property type="entry name" value="Serralysin-like metalloprotease, C-terminal"/>
    <property type="match status" value="1"/>
</dbReference>
<proteinExistence type="predicted"/>
<organism evidence="1">
    <name type="scientific">Candidatus Kentrum sp. DK</name>
    <dbReference type="NCBI Taxonomy" id="2126562"/>
    <lineage>
        <taxon>Bacteria</taxon>
        <taxon>Pseudomonadati</taxon>
        <taxon>Pseudomonadota</taxon>
        <taxon>Gammaproteobacteria</taxon>
        <taxon>Candidatus Kentrum</taxon>
    </lineage>
</organism>